<reference evidence="2" key="1">
    <citation type="journal article" date="2020" name="Stud. Mycol.">
        <title>101 Dothideomycetes genomes: a test case for predicting lifestyles and emergence of pathogens.</title>
        <authorList>
            <person name="Haridas S."/>
            <person name="Albert R."/>
            <person name="Binder M."/>
            <person name="Bloem J."/>
            <person name="Labutti K."/>
            <person name="Salamov A."/>
            <person name="Andreopoulos B."/>
            <person name="Baker S."/>
            <person name="Barry K."/>
            <person name="Bills G."/>
            <person name="Bluhm B."/>
            <person name="Cannon C."/>
            <person name="Castanera R."/>
            <person name="Culley D."/>
            <person name="Daum C."/>
            <person name="Ezra D."/>
            <person name="Gonzalez J."/>
            <person name="Henrissat B."/>
            <person name="Kuo A."/>
            <person name="Liang C."/>
            <person name="Lipzen A."/>
            <person name="Lutzoni F."/>
            <person name="Magnuson J."/>
            <person name="Mondo S."/>
            <person name="Nolan M."/>
            <person name="Ohm R."/>
            <person name="Pangilinan J."/>
            <person name="Park H.-J."/>
            <person name="Ramirez L."/>
            <person name="Alfaro M."/>
            <person name="Sun H."/>
            <person name="Tritt A."/>
            <person name="Yoshinaga Y."/>
            <person name="Zwiers L.-H."/>
            <person name="Turgeon B."/>
            <person name="Goodwin S."/>
            <person name="Spatafora J."/>
            <person name="Crous P."/>
            <person name="Grigoriev I."/>
        </authorList>
    </citation>
    <scope>NUCLEOTIDE SEQUENCE</scope>
    <source>
        <strain evidence="2">CBS 109.77</strain>
    </source>
</reference>
<evidence type="ECO:0000256" key="1">
    <source>
        <dbReference type="SAM" id="MobiDB-lite"/>
    </source>
</evidence>
<dbReference type="AlphaFoldDB" id="A0A6A6XCI2"/>
<feature type="non-terminal residue" evidence="2">
    <location>
        <position position="137"/>
    </location>
</feature>
<keyword evidence="3" id="KW-1185">Reference proteome</keyword>
<protein>
    <submittedName>
        <fullName evidence="2">Uncharacterized protein</fullName>
    </submittedName>
</protein>
<gene>
    <name evidence="2" type="ORF">K505DRAFT_222917</name>
</gene>
<dbReference type="Proteomes" id="UP000799757">
    <property type="component" value="Unassembled WGS sequence"/>
</dbReference>
<feature type="non-terminal residue" evidence="2">
    <location>
        <position position="1"/>
    </location>
</feature>
<organism evidence="2 3">
    <name type="scientific">Melanomma pulvis-pyrius CBS 109.77</name>
    <dbReference type="NCBI Taxonomy" id="1314802"/>
    <lineage>
        <taxon>Eukaryota</taxon>
        <taxon>Fungi</taxon>
        <taxon>Dikarya</taxon>
        <taxon>Ascomycota</taxon>
        <taxon>Pezizomycotina</taxon>
        <taxon>Dothideomycetes</taxon>
        <taxon>Pleosporomycetidae</taxon>
        <taxon>Pleosporales</taxon>
        <taxon>Melanommataceae</taxon>
        <taxon>Melanomma</taxon>
    </lineage>
</organism>
<feature type="region of interest" description="Disordered" evidence="1">
    <location>
        <begin position="116"/>
        <end position="137"/>
    </location>
</feature>
<proteinExistence type="predicted"/>
<name>A0A6A6XCI2_9PLEO</name>
<dbReference type="EMBL" id="MU001901">
    <property type="protein sequence ID" value="KAF2794152.1"/>
    <property type="molecule type" value="Genomic_DNA"/>
</dbReference>
<sequence length="137" mass="15265">IRNGATGTKTKRTHHCGECGKAPTAECFRKNHVDYCTAPMDNQFGVCGMKFNVLSPGGCANHIYRNGFNLRIRNERRGLDPDHKTAWELEQEAKIKAEEDAAGIAAEAAAERAANQQYFRQKAAPREKTKMTQGKKQ</sequence>
<accession>A0A6A6XCI2</accession>
<evidence type="ECO:0000313" key="3">
    <source>
        <dbReference type="Proteomes" id="UP000799757"/>
    </source>
</evidence>
<evidence type="ECO:0000313" key="2">
    <source>
        <dbReference type="EMBL" id="KAF2794152.1"/>
    </source>
</evidence>
<dbReference type="OrthoDB" id="3682293at2759"/>